<feature type="region of interest" description="Disordered" evidence="11">
    <location>
        <begin position="1"/>
        <end position="261"/>
    </location>
</feature>
<keyword evidence="5" id="KW-0931">ER-Golgi transport</keyword>
<dbReference type="GO" id="GO:0031267">
    <property type="term" value="F:small GTPase binding"/>
    <property type="evidence" value="ECO:0007669"/>
    <property type="project" value="TreeGrafter"/>
</dbReference>
<keyword evidence="2" id="KW-0813">Transport</keyword>
<evidence type="ECO:0000259" key="12">
    <source>
        <dbReference type="PROSITE" id="PS50086"/>
    </source>
</evidence>
<feature type="compositionally biased region" description="Low complexity" evidence="11">
    <location>
        <begin position="40"/>
        <end position="53"/>
    </location>
</feature>
<organism evidence="13 14">
    <name type="scientific">Drechslerella dactyloides</name>
    <name type="common">Nematode-trapping fungus</name>
    <name type="synonym">Arthrobotrys dactyloides</name>
    <dbReference type="NCBI Taxonomy" id="74499"/>
    <lineage>
        <taxon>Eukaryota</taxon>
        <taxon>Fungi</taxon>
        <taxon>Dikarya</taxon>
        <taxon>Ascomycota</taxon>
        <taxon>Pezizomycotina</taxon>
        <taxon>Orbiliomycetes</taxon>
        <taxon>Orbiliales</taxon>
        <taxon>Orbiliaceae</taxon>
        <taxon>Drechslerella</taxon>
    </lineage>
</organism>
<evidence type="ECO:0000256" key="7">
    <source>
        <dbReference type="ARBA" id="ARBA00023054"/>
    </source>
</evidence>
<evidence type="ECO:0000256" key="4">
    <source>
        <dbReference type="ARBA" id="ARBA00022490"/>
    </source>
</evidence>
<dbReference type="Proteomes" id="UP001221413">
    <property type="component" value="Unassembled WGS sequence"/>
</dbReference>
<keyword evidence="4" id="KW-0963">Cytoplasm</keyword>
<dbReference type="GO" id="GO:0016192">
    <property type="term" value="P:vesicle-mediated transport"/>
    <property type="evidence" value="ECO:0007669"/>
    <property type="project" value="UniProtKB-KW"/>
</dbReference>
<evidence type="ECO:0000313" key="14">
    <source>
        <dbReference type="Proteomes" id="UP001221413"/>
    </source>
</evidence>
<dbReference type="SMART" id="SM00164">
    <property type="entry name" value="TBC"/>
    <property type="match status" value="1"/>
</dbReference>
<feature type="compositionally biased region" description="Low complexity" evidence="11">
    <location>
        <begin position="171"/>
        <end position="182"/>
    </location>
</feature>
<dbReference type="Gene3D" id="1.10.10.750">
    <property type="entry name" value="Ypt/Rab-GAP domain of gyp1p, domain 1"/>
    <property type="match status" value="1"/>
</dbReference>
<name>A0AAD6IWR1_DREDA</name>
<evidence type="ECO:0000256" key="2">
    <source>
        <dbReference type="ARBA" id="ARBA00022448"/>
    </source>
</evidence>
<dbReference type="PANTHER" id="PTHR47219">
    <property type="entry name" value="RAB GTPASE-ACTIVATING PROTEIN 1-LIKE"/>
    <property type="match status" value="1"/>
</dbReference>
<comment type="caution">
    <text evidence="13">The sequence shown here is derived from an EMBL/GenBank/DDBJ whole genome shotgun (WGS) entry which is preliminary data.</text>
</comment>
<dbReference type="InterPro" id="IPR000195">
    <property type="entry name" value="Rab-GAP-TBC_dom"/>
</dbReference>
<evidence type="ECO:0000256" key="9">
    <source>
        <dbReference type="ARBA" id="ARBA00072088"/>
    </source>
</evidence>
<feature type="compositionally biased region" description="Low complexity" evidence="11">
    <location>
        <begin position="221"/>
        <end position="240"/>
    </location>
</feature>
<keyword evidence="14" id="KW-1185">Reference proteome</keyword>
<feature type="region of interest" description="Disordered" evidence="11">
    <location>
        <begin position="314"/>
        <end position="334"/>
    </location>
</feature>
<feature type="compositionally biased region" description="Basic and acidic residues" evidence="11">
    <location>
        <begin position="1"/>
        <end position="26"/>
    </location>
</feature>
<comment type="similarity">
    <text evidence="8">Belongs to the GYP5 family.</text>
</comment>
<dbReference type="AlphaFoldDB" id="A0AAD6IWR1"/>
<dbReference type="Gene3D" id="1.10.472.80">
    <property type="entry name" value="Ypt/Rab-GAP domain of gyp1p, domain 3"/>
    <property type="match status" value="1"/>
</dbReference>
<evidence type="ECO:0000256" key="10">
    <source>
        <dbReference type="SAM" id="Coils"/>
    </source>
</evidence>
<feature type="compositionally biased region" description="Low complexity" evidence="11">
    <location>
        <begin position="873"/>
        <end position="886"/>
    </location>
</feature>
<dbReference type="EMBL" id="JAQGDS010000005">
    <property type="protein sequence ID" value="KAJ6260135.1"/>
    <property type="molecule type" value="Genomic_DNA"/>
</dbReference>
<feature type="compositionally biased region" description="Low complexity" evidence="11">
    <location>
        <begin position="120"/>
        <end position="154"/>
    </location>
</feature>
<dbReference type="SUPFAM" id="SSF47923">
    <property type="entry name" value="Ypt/Rab-GAP domain of gyp1p"/>
    <property type="match status" value="2"/>
</dbReference>
<sequence>MAAEEAPKPLGEMKEIDLDDEVKSKTVDTNLSDDDEQAESFHSPAASEPASPAQMKRELTPSVKSTVHDDDGSSVSSSESSVSSEHSPESDPVKQEGKERRTSTAISTTSMDEIDLVGEAAATASIKSRSSASSQSPKSTPKTVPTPPAAATSKFSLPWGSSNPPAPPAKDTPVAAAATAADPKPPQRRGPFSWLSRSSTSSAPATTSPPATNGITGGFFSSRRNTTSSTTTTSSVTTPTQNGPSLPTLNAPNIQTFLNKPSGMDLTQQRMETTKDTLSHADANLQEESVKGINSLRISFQKIKDSGEAASFVEPQSAVDPQSPASRPGTSCTMKSSLGEEEIDWEFWSSVVEDYYAVAAKSSHMLTEKVQAGIPATIRGTVWQSISRSKTESIEAIYKEFNALPQTHVTAIPVHRPPSLLPGDPGPPAPVECKTVSQLEKEIKKDMGQRTSFANYKGFRQEGLMGLMKAYAIYDPEVGYVQGMAFLGAPLLLNMTEEEAFCMLVELMRTYSLRDMFTPGMKGLHLRLYQYDRLLEDLCPALSVHLNRRKAQSSLYATQWFLTLFAYKFPLQLVLRVYDLAITEGIEGAVLKFGIALMKKNEAALRQIDSLEALLPFLREKLFDAYIDKNPSANSLKEAGFFGNGGEKEIYKANELVKDACDIVITPEMLHKYTVDWVEMDKREMEEMLEKEALKTQNALLTAKVKQLSKEIESLTSEHVQVATDLVHKKMHNSQLLDENEGLKVEVEELKIVIDKQPKEVEAKLKDEMERIMKRNLEIHTENQSLEDQMREMEMELVGTKMSLAEQLLSPATPTGKYAASAKSGATTPISASYSPLLHEKDGFAFLTAARTRSRSPVPICLTPNSEKSEFYVEQVPQQKQQQQQKTEPKAKKKWGWWG</sequence>
<keyword evidence="3" id="KW-0343">GTPase activation</keyword>
<dbReference type="FunFam" id="1.10.472.80:FF:000044">
    <property type="entry name" value="GTPase-activating protein GYP5"/>
    <property type="match status" value="1"/>
</dbReference>
<dbReference type="InterPro" id="IPR050302">
    <property type="entry name" value="Rab_GAP_TBC_domain"/>
</dbReference>
<feature type="compositionally biased region" description="Polar residues" evidence="11">
    <location>
        <begin position="319"/>
        <end position="334"/>
    </location>
</feature>
<evidence type="ECO:0000256" key="11">
    <source>
        <dbReference type="SAM" id="MobiDB-lite"/>
    </source>
</evidence>
<feature type="compositionally biased region" description="Polar residues" evidence="11">
    <location>
        <begin position="241"/>
        <end position="261"/>
    </location>
</feature>
<keyword evidence="7 10" id="KW-0175">Coiled coil</keyword>
<dbReference type="PROSITE" id="PS50086">
    <property type="entry name" value="TBC_RABGAP"/>
    <property type="match status" value="1"/>
</dbReference>
<evidence type="ECO:0000256" key="5">
    <source>
        <dbReference type="ARBA" id="ARBA00022892"/>
    </source>
</evidence>
<dbReference type="InterPro" id="IPR035969">
    <property type="entry name" value="Rab-GAP_TBC_sf"/>
</dbReference>
<gene>
    <name evidence="13" type="ORF">Dda_4357</name>
</gene>
<reference evidence="13" key="1">
    <citation type="submission" date="2023-01" db="EMBL/GenBank/DDBJ databases">
        <title>The chitinases involved in constricting ring structure development in the nematode-trapping fungus Drechslerella dactyloides.</title>
        <authorList>
            <person name="Wang R."/>
            <person name="Zhang L."/>
            <person name="Tang P."/>
            <person name="Li S."/>
            <person name="Liang L."/>
        </authorList>
    </citation>
    <scope>NUCLEOTIDE SEQUENCE</scope>
    <source>
        <strain evidence="13">YMF1.00031</strain>
    </source>
</reference>
<feature type="compositionally biased region" description="Low complexity" evidence="11">
    <location>
        <begin position="73"/>
        <end position="85"/>
    </location>
</feature>
<proteinExistence type="inferred from homology"/>
<accession>A0AAD6IWR1</accession>
<evidence type="ECO:0000256" key="3">
    <source>
        <dbReference type="ARBA" id="ARBA00022468"/>
    </source>
</evidence>
<evidence type="ECO:0000256" key="8">
    <source>
        <dbReference type="ARBA" id="ARBA00061661"/>
    </source>
</evidence>
<feature type="coiled-coil region" evidence="10">
    <location>
        <begin position="691"/>
        <end position="803"/>
    </location>
</feature>
<dbReference type="GO" id="GO:0015031">
    <property type="term" value="P:protein transport"/>
    <property type="evidence" value="ECO:0007669"/>
    <property type="project" value="UniProtKB-KW"/>
</dbReference>
<dbReference type="Pfam" id="PF23436">
    <property type="entry name" value="RabGap-TBC_2"/>
    <property type="match status" value="1"/>
</dbReference>
<feature type="region of interest" description="Disordered" evidence="11">
    <location>
        <begin position="872"/>
        <end position="899"/>
    </location>
</feature>
<dbReference type="Gene3D" id="1.10.8.270">
    <property type="entry name" value="putative rabgap domain of human tbc1 domain family member 14 like domains"/>
    <property type="match status" value="1"/>
</dbReference>
<feature type="compositionally biased region" description="Low complexity" evidence="11">
    <location>
        <begin position="198"/>
        <end position="212"/>
    </location>
</feature>
<dbReference type="GO" id="GO:0005096">
    <property type="term" value="F:GTPase activator activity"/>
    <property type="evidence" value="ECO:0007669"/>
    <property type="project" value="UniProtKB-KW"/>
</dbReference>
<feature type="domain" description="Rab-GAP TBC" evidence="12">
    <location>
        <begin position="373"/>
        <end position="585"/>
    </location>
</feature>
<dbReference type="GO" id="GO:0005737">
    <property type="term" value="C:cytoplasm"/>
    <property type="evidence" value="ECO:0007669"/>
    <property type="project" value="UniProtKB-SubCell"/>
</dbReference>
<keyword evidence="6" id="KW-0653">Protein transport</keyword>
<comment type="subcellular location">
    <subcellularLocation>
        <location evidence="1">Cytoplasm</location>
    </subcellularLocation>
</comment>
<evidence type="ECO:0000313" key="13">
    <source>
        <dbReference type="EMBL" id="KAJ6260135.1"/>
    </source>
</evidence>
<protein>
    <recommendedName>
        <fullName evidence="9">GTPase-activating protein GYP5</fullName>
    </recommendedName>
</protein>
<feature type="compositionally biased region" description="Basic and acidic residues" evidence="11">
    <location>
        <begin position="86"/>
        <end position="102"/>
    </location>
</feature>
<evidence type="ECO:0000256" key="1">
    <source>
        <dbReference type="ARBA" id="ARBA00004496"/>
    </source>
</evidence>
<evidence type="ECO:0000256" key="6">
    <source>
        <dbReference type="ARBA" id="ARBA00022927"/>
    </source>
</evidence>
<dbReference type="PANTHER" id="PTHR47219:SF9">
    <property type="entry name" value="GTPASE ACTIVATING PROTEIN AND CENTROSOME-ASSOCIATED, ISOFORM B"/>
    <property type="match status" value="1"/>
</dbReference>